<keyword evidence="5" id="KW-0418">Kinase</keyword>
<gene>
    <name evidence="7" type="ORF">AS026_12450</name>
</gene>
<evidence type="ECO:0000259" key="6">
    <source>
        <dbReference type="PROSITE" id="PS50112"/>
    </source>
</evidence>
<dbReference type="InterPro" id="IPR000014">
    <property type="entry name" value="PAS"/>
</dbReference>
<accession>A0A125Q6H0</accession>
<dbReference type="EC" id="2.7.13.3" evidence="2"/>
<evidence type="ECO:0000256" key="5">
    <source>
        <dbReference type="ARBA" id="ARBA00022777"/>
    </source>
</evidence>
<keyword evidence="3" id="KW-0597">Phosphoprotein</keyword>
<dbReference type="Proteomes" id="UP000068164">
    <property type="component" value="Unassembled WGS sequence"/>
</dbReference>
<dbReference type="CDD" id="cd00130">
    <property type="entry name" value="PAS"/>
    <property type="match status" value="1"/>
</dbReference>
<keyword evidence="8" id="KW-1185">Reference proteome</keyword>
<dbReference type="PANTHER" id="PTHR43304:SF1">
    <property type="entry name" value="PAC DOMAIN-CONTAINING PROTEIN"/>
    <property type="match status" value="1"/>
</dbReference>
<dbReference type="OrthoDB" id="7905807at2"/>
<evidence type="ECO:0000256" key="2">
    <source>
        <dbReference type="ARBA" id="ARBA00012438"/>
    </source>
</evidence>
<organism evidence="7 8">
    <name type="scientific">Rhizobium altiplani</name>
    <dbReference type="NCBI Taxonomy" id="1864509"/>
    <lineage>
        <taxon>Bacteria</taxon>
        <taxon>Pseudomonadati</taxon>
        <taxon>Pseudomonadota</taxon>
        <taxon>Alphaproteobacteria</taxon>
        <taxon>Hyphomicrobiales</taxon>
        <taxon>Rhizobiaceae</taxon>
        <taxon>Rhizobium/Agrobacterium group</taxon>
        <taxon>Rhizobium</taxon>
    </lineage>
</organism>
<protein>
    <recommendedName>
        <fullName evidence="2">histidine kinase</fullName>
        <ecNumber evidence="2">2.7.13.3</ecNumber>
    </recommendedName>
</protein>
<evidence type="ECO:0000313" key="8">
    <source>
        <dbReference type="Proteomes" id="UP000068164"/>
    </source>
</evidence>
<comment type="caution">
    <text evidence="7">The sequence shown here is derived from an EMBL/GenBank/DDBJ whole genome shotgun (WGS) entry which is preliminary data.</text>
</comment>
<comment type="catalytic activity">
    <reaction evidence="1">
        <text>ATP + protein L-histidine = ADP + protein N-phospho-L-histidine.</text>
        <dbReference type="EC" id="2.7.13.3"/>
    </reaction>
</comment>
<reference evidence="7 8" key="1">
    <citation type="submission" date="2015-11" db="EMBL/GenBank/DDBJ databases">
        <title>Draft Genome Sequence of the Strain BR 10423 (Rhizobium sp.) isolated from nodules of Mimosa pudica.</title>
        <authorList>
            <person name="Barauna A.C."/>
            <person name="Zilli J.E."/>
            <person name="Simoes-Araujo J.L."/>
            <person name="Reis V.M."/>
            <person name="James E.K."/>
            <person name="Reis F.B.Jr."/>
            <person name="Rouws L.F."/>
            <person name="Passos S.R."/>
            <person name="Gois S.R."/>
        </authorList>
    </citation>
    <scope>NUCLEOTIDE SEQUENCE [LARGE SCALE GENOMIC DNA]</scope>
    <source>
        <strain evidence="7 8">BR10423</strain>
    </source>
</reference>
<dbReference type="InterPro" id="IPR035965">
    <property type="entry name" value="PAS-like_dom_sf"/>
</dbReference>
<evidence type="ECO:0000313" key="7">
    <source>
        <dbReference type="EMBL" id="KWV47887.1"/>
    </source>
</evidence>
<dbReference type="GO" id="GO:0004673">
    <property type="term" value="F:protein histidine kinase activity"/>
    <property type="evidence" value="ECO:0007669"/>
    <property type="project" value="UniProtKB-EC"/>
</dbReference>
<feature type="domain" description="PAS" evidence="6">
    <location>
        <begin position="10"/>
        <end position="75"/>
    </location>
</feature>
<dbReference type="Gene3D" id="3.30.450.20">
    <property type="entry name" value="PAS domain"/>
    <property type="match status" value="1"/>
</dbReference>
<dbReference type="InterPro" id="IPR052162">
    <property type="entry name" value="Sensor_kinase/Photoreceptor"/>
</dbReference>
<dbReference type="Pfam" id="PF08447">
    <property type="entry name" value="PAS_3"/>
    <property type="match status" value="1"/>
</dbReference>
<evidence type="ECO:0000256" key="1">
    <source>
        <dbReference type="ARBA" id="ARBA00000085"/>
    </source>
</evidence>
<dbReference type="AlphaFoldDB" id="A0A125Q6H0"/>
<evidence type="ECO:0000256" key="3">
    <source>
        <dbReference type="ARBA" id="ARBA00022553"/>
    </source>
</evidence>
<dbReference type="PROSITE" id="PS50112">
    <property type="entry name" value="PAS"/>
    <property type="match status" value="1"/>
</dbReference>
<keyword evidence="4" id="KW-0808">Transferase</keyword>
<dbReference type="SUPFAM" id="SSF55785">
    <property type="entry name" value="PYP-like sensor domain (PAS domain)"/>
    <property type="match status" value="1"/>
</dbReference>
<sequence>MRIASDPEDNAAEPGIFTWSLAGDTVYGDTAIASLFGLDPAETICGLPIASYIERIHTDDRERVAGLISQAVRSGLPYHAEYRVLDAFDEIRWVMAMGRCFRNRQGDPNHYAGIVYPLELL</sequence>
<dbReference type="InterPro" id="IPR013655">
    <property type="entry name" value="PAS_fold_3"/>
</dbReference>
<dbReference type="EMBL" id="LNCD01000101">
    <property type="protein sequence ID" value="KWV47887.1"/>
    <property type="molecule type" value="Genomic_DNA"/>
</dbReference>
<proteinExistence type="predicted"/>
<name>A0A125Q6H0_9HYPH</name>
<dbReference type="PANTHER" id="PTHR43304">
    <property type="entry name" value="PHYTOCHROME-LIKE PROTEIN CPH1"/>
    <property type="match status" value="1"/>
</dbReference>
<dbReference type="RefSeq" id="WP_062371887.1">
    <property type="nucleotide sequence ID" value="NZ_LNCD01000101.1"/>
</dbReference>
<evidence type="ECO:0000256" key="4">
    <source>
        <dbReference type="ARBA" id="ARBA00022679"/>
    </source>
</evidence>